<feature type="compositionally biased region" description="Polar residues" evidence="1">
    <location>
        <begin position="12"/>
        <end position="22"/>
    </location>
</feature>
<evidence type="ECO:0000313" key="3">
    <source>
        <dbReference type="Proteomes" id="UP000054928"/>
    </source>
</evidence>
<evidence type="ECO:0000313" key="2">
    <source>
        <dbReference type="EMBL" id="CEG44947.1"/>
    </source>
</evidence>
<organism evidence="2 3">
    <name type="scientific">Plasmopara halstedii</name>
    <name type="common">Downy mildew of sunflower</name>
    <dbReference type="NCBI Taxonomy" id="4781"/>
    <lineage>
        <taxon>Eukaryota</taxon>
        <taxon>Sar</taxon>
        <taxon>Stramenopiles</taxon>
        <taxon>Oomycota</taxon>
        <taxon>Peronosporomycetes</taxon>
        <taxon>Peronosporales</taxon>
        <taxon>Peronosporaceae</taxon>
        <taxon>Plasmopara</taxon>
    </lineage>
</organism>
<evidence type="ECO:0000256" key="1">
    <source>
        <dbReference type="SAM" id="MobiDB-lite"/>
    </source>
</evidence>
<keyword evidence="3" id="KW-1185">Reference proteome</keyword>
<proteinExistence type="predicted"/>
<dbReference type="RefSeq" id="XP_024581316.1">
    <property type="nucleotide sequence ID" value="XM_024731105.1"/>
</dbReference>
<dbReference type="GeneID" id="36396325"/>
<sequence>MHTGARRKRQDTSCSMPTTKASTKVLFTPRRSRRPHRKSRRRAKADGDAKISESKLPSGAIALTVPEANDINPHADDPEPKNYQRRASVLIVHRGRQLNRKSSLTASRKHVKARQIQAWCGSLA</sequence>
<reference evidence="3" key="1">
    <citation type="submission" date="2014-09" db="EMBL/GenBank/DDBJ databases">
        <authorList>
            <person name="Sharma Rahul"/>
            <person name="Thines Marco"/>
        </authorList>
    </citation>
    <scope>NUCLEOTIDE SEQUENCE [LARGE SCALE GENOMIC DNA]</scope>
</reference>
<dbReference type="EMBL" id="CCYD01001336">
    <property type="protein sequence ID" value="CEG44947.1"/>
    <property type="molecule type" value="Genomic_DNA"/>
</dbReference>
<dbReference type="AlphaFoldDB" id="A0A0N7L6Q7"/>
<name>A0A0N7L6Q7_PLAHL</name>
<feature type="compositionally biased region" description="Basic residues" evidence="1">
    <location>
        <begin position="30"/>
        <end position="43"/>
    </location>
</feature>
<feature type="compositionally biased region" description="Basic and acidic residues" evidence="1">
    <location>
        <begin position="44"/>
        <end position="53"/>
    </location>
</feature>
<dbReference type="Proteomes" id="UP000054928">
    <property type="component" value="Unassembled WGS sequence"/>
</dbReference>
<accession>A0A0N7L6Q7</accession>
<protein>
    <submittedName>
        <fullName evidence="2">Uncharacterized protein</fullName>
    </submittedName>
</protein>
<feature type="region of interest" description="Disordered" evidence="1">
    <location>
        <begin position="1"/>
        <end position="59"/>
    </location>
</feature>